<evidence type="ECO:0000313" key="2">
    <source>
        <dbReference type="Proteomes" id="UP001058650"/>
    </source>
</evidence>
<name>A0ABY5U4S3_LACSH</name>
<keyword evidence="2" id="KW-1185">Reference proteome</keyword>
<accession>A0ABY5U4S3</accession>
<sequence>MIRRWSSSFFAVLALVFLLALCPLLPFGEIVEPTKQIQSVSQAIHSVVDYFACIYSGESLMYNRLHNLELVHENFL</sequence>
<dbReference type="EMBL" id="CP103866">
    <property type="protein sequence ID" value="UWE04642.1"/>
    <property type="molecule type" value="Genomic_DNA"/>
</dbReference>
<gene>
    <name evidence="1" type="ORF">NYR52_05775</name>
</gene>
<evidence type="ECO:0000313" key="1">
    <source>
        <dbReference type="EMBL" id="UWE04642.1"/>
    </source>
</evidence>
<dbReference type="Proteomes" id="UP001058650">
    <property type="component" value="Chromosome"/>
</dbReference>
<proteinExistence type="predicted"/>
<organism evidence="1 2">
    <name type="scientific">Laceyella sacchari</name>
    <name type="common">Thermoactinomyces thalpophilus</name>
    <dbReference type="NCBI Taxonomy" id="37482"/>
    <lineage>
        <taxon>Bacteria</taxon>
        <taxon>Bacillati</taxon>
        <taxon>Bacillota</taxon>
        <taxon>Bacilli</taxon>
        <taxon>Bacillales</taxon>
        <taxon>Thermoactinomycetaceae</taxon>
        <taxon>Laceyella</taxon>
    </lineage>
</organism>
<reference evidence="1" key="1">
    <citation type="submission" date="2022-08" db="EMBL/GenBank/DDBJ databases">
        <title>The complete genome sequence of the thermophilic bacterium Laceyella sacchari FBKL4.010 reveals the basis for tetramethylpyrazine biosynthesis in Moutai-flavor Daqu.</title>
        <authorList>
            <person name="Li D."/>
            <person name="Huang W."/>
            <person name="Wang C."/>
            <person name="Qiu S."/>
        </authorList>
    </citation>
    <scope>NUCLEOTIDE SEQUENCE</scope>
    <source>
        <strain evidence="1">FBKL4.014</strain>
    </source>
</reference>
<dbReference type="RefSeq" id="WP_259436490.1">
    <property type="nucleotide sequence ID" value="NZ_CP103866.1"/>
</dbReference>
<protein>
    <submittedName>
        <fullName evidence="1">Uncharacterized protein</fullName>
    </submittedName>
</protein>